<dbReference type="InterPro" id="IPR014710">
    <property type="entry name" value="RmlC-like_jellyroll"/>
</dbReference>
<dbReference type="Gene3D" id="2.60.120.10">
    <property type="entry name" value="Jelly Rolls"/>
    <property type="match status" value="1"/>
</dbReference>
<evidence type="ECO:0000313" key="2">
    <source>
        <dbReference type="EMBL" id="MCF2533283.1"/>
    </source>
</evidence>
<name>A0AA41Q804_9ACTN</name>
<dbReference type="Proteomes" id="UP001165378">
    <property type="component" value="Unassembled WGS sequence"/>
</dbReference>
<accession>A0AA41Q804</accession>
<evidence type="ECO:0000259" key="1">
    <source>
        <dbReference type="Pfam" id="PF07883"/>
    </source>
</evidence>
<feature type="domain" description="Cupin type-2" evidence="1">
    <location>
        <begin position="33"/>
        <end position="97"/>
    </location>
</feature>
<reference evidence="2" key="1">
    <citation type="submission" date="2022-01" db="EMBL/GenBank/DDBJ databases">
        <title>Genome-Based Taxonomic Classification of the Phylum Actinobacteria.</title>
        <authorList>
            <person name="Gao Y."/>
        </authorList>
    </citation>
    <scope>NUCLEOTIDE SEQUENCE</scope>
    <source>
        <strain evidence="2">KLBMP 8922</strain>
    </source>
</reference>
<dbReference type="Pfam" id="PF07883">
    <property type="entry name" value="Cupin_2"/>
    <property type="match status" value="1"/>
</dbReference>
<dbReference type="InterPro" id="IPR011051">
    <property type="entry name" value="RmlC_Cupin_sf"/>
</dbReference>
<evidence type="ECO:0000313" key="3">
    <source>
        <dbReference type="Proteomes" id="UP001165378"/>
    </source>
</evidence>
<comment type="caution">
    <text evidence="2">The sequence shown here is derived from an EMBL/GenBank/DDBJ whole genome shotgun (WGS) entry which is preliminary data.</text>
</comment>
<proteinExistence type="predicted"/>
<dbReference type="InterPro" id="IPR013096">
    <property type="entry name" value="Cupin_2"/>
</dbReference>
<keyword evidence="3" id="KW-1185">Reference proteome</keyword>
<sequence>MDVIDCGSFRPGPGGAADFVEQLRVPTLSFGTYSIPAGAADDQSPHAEDEIYVVSSGRGRFTSGGRTVDVGPGTALFVPAREEHRFHDVTEDLAVLVFFAPAYSGVPGS</sequence>
<dbReference type="RefSeq" id="WP_235058054.1">
    <property type="nucleotide sequence ID" value="NZ_JAKFHA010000046.1"/>
</dbReference>
<gene>
    <name evidence="2" type="ORF">LZ495_39535</name>
</gene>
<dbReference type="EMBL" id="JAKFHA010000046">
    <property type="protein sequence ID" value="MCF2533283.1"/>
    <property type="molecule type" value="Genomic_DNA"/>
</dbReference>
<organism evidence="2 3">
    <name type="scientific">Yinghuangia soli</name>
    <dbReference type="NCBI Taxonomy" id="2908204"/>
    <lineage>
        <taxon>Bacteria</taxon>
        <taxon>Bacillati</taxon>
        <taxon>Actinomycetota</taxon>
        <taxon>Actinomycetes</taxon>
        <taxon>Kitasatosporales</taxon>
        <taxon>Streptomycetaceae</taxon>
        <taxon>Yinghuangia</taxon>
    </lineage>
</organism>
<dbReference type="AlphaFoldDB" id="A0AA41Q804"/>
<dbReference type="SUPFAM" id="SSF51182">
    <property type="entry name" value="RmlC-like cupins"/>
    <property type="match status" value="1"/>
</dbReference>
<protein>
    <submittedName>
        <fullName evidence="2">Cupin domain-containing protein</fullName>
    </submittedName>
</protein>